<organism evidence="1 2">
    <name type="scientific">Pseudarthrobacter humi</name>
    <dbReference type="NCBI Taxonomy" id="2952523"/>
    <lineage>
        <taxon>Bacteria</taxon>
        <taxon>Bacillati</taxon>
        <taxon>Actinomycetota</taxon>
        <taxon>Actinomycetes</taxon>
        <taxon>Micrococcales</taxon>
        <taxon>Micrococcaceae</taxon>
        <taxon>Pseudarthrobacter</taxon>
    </lineage>
</organism>
<evidence type="ECO:0000313" key="1">
    <source>
        <dbReference type="EMBL" id="MCP9001899.1"/>
    </source>
</evidence>
<reference evidence="1 2" key="1">
    <citation type="submission" date="2022-06" db="EMBL/GenBank/DDBJ databases">
        <title>Pseudarthrobacter sp. strain RMG13 Genome sequencing and assembly.</title>
        <authorList>
            <person name="Kim I."/>
        </authorList>
    </citation>
    <scope>NUCLEOTIDE SEQUENCE [LARGE SCALE GENOMIC DNA]</scope>
    <source>
        <strain evidence="1 2">RMG13</strain>
    </source>
</reference>
<gene>
    <name evidence="1" type="ORF">NFC73_19520</name>
</gene>
<dbReference type="Proteomes" id="UP001524318">
    <property type="component" value="Unassembled WGS sequence"/>
</dbReference>
<keyword evidence="2" id="KW-1185">Reference proteome</keyword>
<name>A0ABT1LTU4_9MICC</name>
<evidence type="ECO:0000313" key="2">
    <source>
        <dbReference type="Proteomes" id="UP001524318"/>
    </source>
</evidence>
<comment type="caution">
    <text evidence="1">The sequence shown here is derived from an EMBL/GenBank/DDBJ whole genome shotgun (WGS) entry which is preliminary data.</text>
</comment>
<dbReference type="RefSeq" id="WP_254752968.1">
    <property type="nucleotide sequence ID" value="NZ_JANCLV010000021.1"/>
</dbReference>
<sequence>MKSFAAVLRLLRKQDHVTIQLLNGHSTTGTVDLVSLNGDLLWLHTPYGRQMFIYNDVRDITKSAPGGSP</sequence>
<dbReference type="EMBL" id="JANCLV010000021">
    <property type="protein sequence ID" value="MCP9001899.1"/>
    <property type="molecule type" value="Genomic_DNA"/>
</dbReference>
<protein>
    <submittedName>
        <fullName evidence="1">Uncharacterized protein</fullName>
    </submittedName>
</protein>
<accession>A0ABT1LTU4</accession>
<proteinExistence type="predicted"/>